<sequence>AHGAQAVTCAEDSRWQSPAHRLLTYSGEREIETLVVTGNGGPEPGRRLQGQSQARTEASLWLLKAASVAEVEDQGTGPSPRPKTLIWPASQPTKGPPWLGTTSGQEGRWRLAVSAAIYKGEMFTIIAVTKLRNGITQGAKAQIEKLGLFASACKDILCGTEHRAVSSG</sequence>
<comment type="caution">
    <text evidence="1">The sequence shown here is derived from an EMBL/GenBank/DDBJ whole genome shotgun (WGS) entry which is preliminary data.</text>
</comment>
<evidence type="ECO:0000313" key="2">
    <source>
        <dbReference type="Proteomes" id="UP001057452"/>
    </source>
</evidence>
<gene>
    <name evidence="1" type="ORF">KUCAC02_000880</name>
</gene>
<dbReference type="EMBL" id="CM043786">
    <property type="protein sequence ID" value="KAI4831333.1"/>
    <property type="molecule type" value="Genomic_DNA"/>
</dbReference>
<evidence type="ECO:0000313" key="1">
    <source>
        <dbReference type="EMBL" id="KAI4831333.1"/>
    </source>
</evidence>
<protein>
    <submittedName>
        <fullName evidence="1">Uncharacterized protein</fullName>
    </submittedName>
</protein>
<proteinExistence type="predicted"/>
<feature type="non-terminal residue" evidence="1">
    <location>
        <position position="1"/>
    </location>
</feature>
<organism evidence="1 2">
    <name type="scientific">Chaenocephalus aceratus</name>
    <name type="common">Blackfin icefish</name>
    <name type="synonym">Chaenichthys aceratus</name>
    <dbReference type="NCBI Taxonomy" id="36190"/>
    <lineage>
        <taxon>Eukaryota</taxon>
        <taxon>Metazoa</taxon>
        <taxon>Chordata</taxon>
        <taxon>Craniata</taxon>
        <taxon>Vertebrata</taxon>
        <taxon>Euteleostomi</taxon>
        <taxon>Actinopterygii</taxon>
        <taxon>Neopterygii</taxon>
        <taxon>Teleostei</taxon>
        <taxon>Neoteleostei</taxon>
        <taxon>Acanthomorphata</taxon>
        <taxon>Eupercaria</taxon>
        <taxon>Perciformes</taxon>
        <taxon>Notothenioidei</taxon>
        <taxon>Channichthyidae</taxon>
        <taxon>Chaenocephalus</taxon>
    </lineage>
</organism>
<keyword evidence="2" id="KW-1185">Reference proteome</keyword>
<feature type="non-terminal residue" evidence="1">
    <location>
        <position position="168"/>
    </location>
</feature>
<name>A0ACB9XVB7_CHAAC</name>
<accession>A0ACB9XVB7</accession>
<dbReference type="Proteomes" id="UP001057452">
    <property type="component" value="Chromosome 2"/>
</dbReference>
<reference evidence="1" key="1">
    <citation type="submission" date="2022-05" db="EMBL/GenBank/DDBJ databases">
        <title>Chromosome-level genome of Chaenocephalus aceratus.</title>
        <authorList>
            <person name="Park H."/>
        </authorList>
    </citation>
    <scope>NUCLEOTIDE SEQUENCE</scope>
    <source>
        <strain evidence="1">KU_202001</strain>
    </source>
</reference>